<gene>
    <name evidence="12" type="primary">rdgB</name>
    <name evidence="12" type="ORF">IAB69_02455</name>
</gene>
<dbReference type="Gene3D" id="3.90.950.10">
    <property type="match status" value="1"/>
</dbReference>
<name>A0A9D1SIS1_9FIRM</name>
<dbReference type="Pfam" id="PF01725">
    <property type="entry name" value="Ham1p_like"/>
    <property type="match status" value="1"/>
</dbReference>
<keyword evidence="3 10" id="KW-0479">Metal-binding</keyword>
<dbReference type="CDD" id="cd00515">
    <property type="entry name" value="HAM1"/>
    <property type="match status" value="1"/>
</dbReference>
<dbReference type="GO" id="GO:0046872">
    <property type="term" value="F:metal ion binding"/>
    <property type="evidence" value="ECO:0007669"/>
    <property type="project" value="UniProtKB-KW"/>
</dbReference>
<dbReference type="InterPro" id="IPR020922">
    <property type="entry name" value="dITP/XTP_pyrophosphatase"/>
</dbReference>
<reference evidence="12" key="2">
    <citation type="journal article" date="2021" name="PeerJ">
        <title>Extensive microbial diversity within the chicken gut microbiome revealed by metagenomics and culture.</title>
        <authorList>
            <person name="Gilroy R."/>
            <person name="Ravi A."/>
            <person name="Getino M."/>
            <person name="Pursley I."/>
            <person name="Horton D.L."/>
            <person name="Alikhan N.F."/>
            <person name="Baker D."/>
            <person name="Gharbi K."/>
            <person name="Hall N."/>
            <person name="Watson M."/>
            <person name="Adriaenssens E.M."/>
            <person name="Foster-Nyarko E."/>
            <person name="Jarju S."/>
            <person name="Secka A."/>
            <person name="Antonio M."/>
            <person name="Oren A."/>
            <person name="Chaudhuri R.R."/>
            <person name="La Ragione R."/>
            <person name="Hildebrand F."/>
            <person name="Pallen M.J."/>
        </authorList>
    </citation>
    <scope>NUCLEOTIDE SEQUENCE</scope>
    <source>
        <strain evidence="12">CHK195-12923</strain>
    </source>
</reference>
<comment type="subunit">
    <text evidence="2 10">Homodimer.</text>
</comment>
<dbReference type="GO" id="GO:0035870">
    <property type="term" value="F:dITP diphosphatase activity"/>
    <property type="evidence" value="ECO:0007669"/>
    <property type="project" value="UniProtKB-UniRule"/>
</dbReference>
<dbReference type="InterPro" id="IPR029001">
    <property type="entry name" value="ITPase-like_fam"/>
</dbReference>
<dbReference type="GO" id="GO:0036222">
    <property type="term" value="F:XTP diphosphatase activity"/>
    <property type="evidence" value="ECO:0007669"/>
    <property type="project" value="UniProtKB-UniRule"/>
</dbReference>
<comment type="catalytic activity">
    <reaction evidence="9 10">
        <text>XTP + H2O = XMP + diphosphate + H(+)</text>
        <dbReference type="Rhea" id="RHEA:28610"/>
        <dbReference type="ChEBI" id="CHEBI:15377"/>
        <dbReference type="ChEBI" id="CHEBI:15378"/>
        <dbReference type="ChEBI" id="CHEBI:33019"/>
        <dbReference type="ChEBI" id="CHEBI:57464"/>
        <dbReference type="ChEBI" id="CHEBI:61314"/>
        <dbReference type="EC" id="3.6.1.66"/>
    </reaction>
</comment>
<comment type="similarity">
    <text evidence="1 10 11">Belongs to the HAM1 NTPase family.</text>
</comment>
<comment type="caution">
    <text evidence="12">The sequence shown here is derived from an EMBL/GenBank/DDBJ whole genome shotgun (WGS) entry which is preliminary data.</text>
</comment>
<evidence type="ECO:0000256" key="9">
    <source>
        <dbReference type="ARBA" id="ARBA00052017"/>
    </source>
</evidence>
<comment type="cofactor">
    <cofactor evidence="10">
        <name>Mg(2+)</name>
        <dbReference type="ChEBI" id="CHEBI:18420"/>
    </cofactor>
    <text evidence="10">Binds 1 Mg(2+) ion per subunit.</text>
</comment>
<evidence type="ECO:0000256" key="6">
    <source>
        <dbReference type="ARBA" id="ARBA00022842"/>
    </source>
</evidence>
<dbReference type="FunFam" id="3.90.950.10:FF:000001">
    <property type="entry name" value="dITP/XTP pyrophosphatase"/>
    <property type="match status" value="1"/>
</dbReference>
<evidence type="ECO:0000256" key="10">
    <source>
        <dbReference type="HAMAP-Rule" id="MF_01405"/>
    </source>
</evidence>
<dbReference type="Proteomes" id="UP000824110">
    <property type="component" value="Unassembled WGS sequence"/>
</dbReference>
<feature type="binding site" evidence="10">
    <location>
        <begin position="149"/>
        <end position="152"/>
    </location>
    <ligand>
        <name>substrate</name>
    </ligand>
</feature>
<evidence type="ECO:0000256" key="11">
    <source>
        <dbReference type="RuleBase" id="RU003781"/>
    </source>
</evidence>
<feature type="active site" description="Proton acceptor" evidence="10">
    <location>
        <position position="70"/>
    </location>
</feature>
<dbReference type="AlphaFoldDB" id="A0A9D1SIS1"/>
<feature type="binding site" evidence="10">
    <location>
        <position position="70"/>
    </location>
    <ligand>
        <name>Mg(2+)</name>
        <dbReference type="ChEBI" id="CHEBI:18420"/>
    </ligand>
</feature>
<keyword evidence="4 10" id="KW-0547">Nucleotide-binding</keyword>
<dbReference type="GO" id="GO:0009146">
    <property type="term" value="P:purine nucleoside triphosphate catabolic process"/>
    <property type="evidence" value="ECO:0007669"/>
    <property type="project" value="UniProtKB-UniRule"/>
</dbReference>
<keyword evidence="6 10" id="KW-0460">Magnesium</keyword>
<accession>A0A9D1SIS1</accession>
<dbReference type="HAMAP" id="MF_01405">
    <property type="entry name" value="Non_canon_purine_NTPase"/>
    <property type="match status" value="1"/>
</dbReference>
<dbReference type="GO" id="GO:0000166">
    <property type="term" value="F:nucleotide binding"/>
    <property type="evidence" value="ECO:0007669"/>
    <property type="project" value="UniProtKB-KW"/>
</dbReference>
<evidence type="ECO:0000256" key="4">
    <source>
        <dbReference type="ARBA" id="ARBA00022741"/>
    </source>
</evidence>
<keyword evidence="7 10" id="KW-0546">Nucleotide metabolism</keyword>
<dbReference type="GO" id="GO:0036220">
    <property type="term" value="F:ITP diphosphatase activity"/>
    <property type="evidence" value="ECO:0007669"/>
    <property type="project" value="UniProtKB-UniRule"/>
</dbReference>
<dbReference type="GO" id="GO:0009117">
    <property type="term" value="P:nucleotide metabolic process"/>
    <property type="evidence" value="ECO:0007669"/>
    <property type="project" value="UniProtKB-KW"/>
</dbReference>
<feature type="binding site" evidence="10">
    <location>
        <position position="71"/>
    </location>
    <ligand>
        <name>substrate</name>
    </ligand>
</feature>
<comment type="function">
    <text evidence="10">Pyrophosphatase that catalyzes the hydrolysis of nucleoside triphosphates to their monophosphate derivatives, with a high preference for the non-canonical purine nucleotides XTP (xanthosine triphosphate), dITP (deoxyinosine triphosphate) and ITP. Seems to function as a house-cleaning enzyme that removes non-canonical purine nucleotides from the nucleotide pool, thus preventing their incorporation into DNA/RNA and avoiding chromosomal lesions.</text>
</comment>
<evidence type="ECO:0000256" key="3">
    <source>
        <dbReference type="ARBA" id="ARBA00022723"/>
    </source>
</evidence>
<feature type="binding site" evidence="10">
    <location>
        <position position="172"/>
    </location>
    <ligand>
        <name>substrate</name>
    </ligand>
</feature>
<dbReference type="EMBL" id="DVNE01000023">
    <property type="protein sequence ID" value="HIU61490.1"/>
    <property type="molecule type" value="Genomic_DNA"/>
</dbReference>
<comment type="catalytic activity">
    <reaction evidence="10">
        <text>ITP + H2O = IMP + diphosphate + H(+)</text>
        <dbReference type="Rhea" id="RHEA:29399"/>
        <dbReference type="ChEBI" id="CHEBI:15377"/>
        <dbReference type="ChEBI" id="CHEBI:15378"/>
        <dbReference type="ChEBI" id="CHEBI:33019"/>
        <dbReference type="ChEBI" id="CHEBI:58053"/>
        <dbReference type="ChEBI" id="CHEBI:61402"/>
        <dbReference type="EC" id="3.6.1.66"/>
    </reaction>
</comment>
<evidence type="ECO:0000256" key="1">
    <source>
        <dbReference type="ARBA" id="ARBA00008023"/>
    </source>
</evidence>
<evidence type="ECO:0000256" key="5">
    <source>
        <dbReference type="ARBA" id="ARBA00022801"/>
    </source>
</evidence>
<evidence type="ECO:0000256" key="7">
    <source>
        <dbReference type="ARBA" id="ARBA00023080"/>
    </source>
</evidence>
<protein>
    <recommendedName>
        <fullName evidence="10">dITP/XTP pyrophosphatase</fullName>
        <ecNumber evidence="10">3.6.1.66</ecNumber>
    </recommendedName>
    <alternativeName>
        <fullName evidence="10">Non-canonical purine NTP pyrophosphatase</fullName>
    </alternativeName>
    <alternativeName>
        <fullName evidence="10">Non-standard purine NTP pyrophosphatase</fullName>
    </alternativeName>
    <alternativeName>
        <fullName evidence="10">Nucleoside-triphosphate diphosphatase</fullName>
    </alternativeName>
    <alternativeName>
        <fullName evidence="10">Nucleoside-triphosphate pyrophosphatase</fullName>
        <shortName evidence="10">NTPase</shortName>
    </alternativeName>
</protein>
<keyword evidence="5 10" id="KW-0378">Hydrolase</keyword>
<dbReference type="InterPro" id="IPR002637">
    <property type="entry name" value="RdgB/HAM1"/>
</dbReference>
<dbReference type="SUPFAM" id="SSF52972">
    <property type="entry name" value="ITPase-like"/>
    <property type="match status" value="1"/>
</dbReference>
<organism evidence="12 13">
    <name type="scientific">Candidatus Coproplasma excrementigallinarum</name>
    <dbReference type="NCBI Taxonomy" id="2840747"/>
    <lineage>
        <taxon>Bacteria</taxon>
        <taxon>Bacillati</taxon>
        <taxon>Bacillota</taxon>
        <taxon>Clostridia</taxon>
        <taxon>Eubacteriales</taxon>
        <taxon>Candidatus Coproplasma</taxon>
    </lineage>
</organism>
<evidence type="ECO:0000313" key="12">
    <source>
        <dbReference type="EMBL" id="HIU61490.1"/>
    </source>
</evidence>
<dbReference type="PANTHER" id="PTHR11067">
    <property type="entry name" value="INOSINE TRIPHOSPHATE PYROPHOSPHATASE/HAM1 PROTEIN"/>
    <property type="match status" value="1"/>
</dbReference>
<sequence length="192" mass="20864">MELTEIVAASGNEGKIKEIMRIFKGVKVISMHEAGFEGEIEETGSTFKENALLKARTVCEKLGKPALADDSGLCVDFLGGAPGIYSARFSGEGDAANRALLLERMKGAPDRRAHFECAVCLCLPGGKTIFGEGRTYGHILEDECGTNGFGYDSLFYSQDLQKSFGVASAREKNKISHRARALADLMKKLEKY</sequence>
<feature type="binding site" evidence="10">
    <location>
        <position position="41"/>
    </location>
    <ligand>
        <name>Mg(2+)</name>
        <dbReference type="ChEBI" id="CHEBI:18420"/>
    </ligand>
</feature>
<dbReference type="GO" id="GO:0005829">
    <property type="term" value="C:cytosol"/>
    <property type="evidence" value="ECO:0007669"/>
    <property type="project" value="TreeGrafter"/>
</dbReference>
<reference evidence="12" key="1">
    <citation type="submission" date="2020-10" db="EMBL/GenBank/DDBJ databases">
        <authorList>
            <person name="Gilroy R."/>
        </authorList>
    </citation>
    <scope>NUCLEOTIDE SEQUENCE</scope>
    <source>
        <strain evidence="12">CHK195-12923</strain>
    </source>
</reference>
<dbReference type="EC" id="3.6.1.66" evidence="10"/>
<feature type="binding site" evidence="10">
    <location>
        <begin position="177"/>
        <end position="178"/>
    </location>
    <ligand>
        <name>substrate</name>
    </ligand>
</feature>
<evidence type="ECO:0000313" key="13">
    <source>
        <dbReference type="Proteomes" id="UP000824110"/>
    </source>
</evidence>
<dbReference type="PANTHER" id="PTHR11067:SF9">
    <property type="entry name" value="INOSINE TRIPHOSPHATE PYROPHOSPHATASE"/>
    <property type="match status" value="1"/>
</dbReference>
<proteinExistence type="inferred from homology"/>
<comment type="catalytic activity">
    <reaction evidence="8 10">
        <text>dITP + H2O = dIMP + diphosphate + H(+)</text>
        <dbReference type="Rhea" id="RHEA:28342"/>
        <dbReference type="ChEBI" id="CHEBI:15377"/>
        <dbReference type="ChEBI" id="CHEBI:15378"/>
        <dbReference type="ChEBI" id="CHEBI:33019"/>
        <dbReference type="ChEBI" id="CHEBI:61194"/>
        <dbReference type="ChEBI" id="CHEBI:61382"/>
        <dbReference type="EC" id="3.6.1.66"/>
    </reaction>
</comment>
<dbReference type="NCBIfam" id="TIGR00042">
    <property type="entry name" value="RdgB/HAM1 family non-canonical purine NTP pyrophosphatase"/>
    <property type="match status" value="1"/>
</dbReference>
<feature type="binding site" evidence="10">
    <location>
        <begin position="10"/>
        <end position="15"/>
    </location>
    <ligand>
        <name>substrate</name>
    </ligand>
</feature>
<evidence type="ECO:0000256" key="8">
    <source>
        <dbReference type="ARBA" id="ARBA00051875"/>
    </source>
</evidence>
<evidence type="ECO:0000256" key="2">
    <source>
        <dbReference type="ARBA" id="ARBA00011738"/>
    </source>
</evidence>
<dbReference type="GO" id="GO:0017111">
    <property type="term" value="F:ribonucleoside triphosphate phosphatase activity"/>
    <property type="evidence" value="ECO:0007669"/>
    <property type="project" value="InterPro"/>
</dbReference>